<name>A0A1I0TMR5_9NOCA</name>
<sequence>MSAASPESAAAPDAAASLAATYELAPQPPSGEGFETGWPVRAGDVDTANRLRYDSVARYLQDIGSDNLDASGLGDTDPFWIVRRTVIDVVRPSVWPERVTLRRWCSGLSTRWSNMRVDITGDKGALIRTEGFWISVSITSGMPTRISDEGIALLSRTTDEHRLRWKQWMRDAAPEPSADDRTFVLRATDLDAFDHVNNAVYWQAVEDVLAASPDVATITGGPHRAVIEYLGPIVAGDTITLRHRRHRDGDAEAITVWFLVDGTVRTIARVLAYQGNLSSQASTISS</sequence>
<gene>
    <name evidence="3" type="ORF">SAMN05444374_107124</name>
</gene>
<dbReference type="InterPro" id="IPR049427">
    <property type="entry name" value="Acyl-ACP_TE_C"/>
</dbReference>
<evidence type="ECO:0000313" key="4">
    <source>
        <dbReference type="Proteomes" id="UP000182054"/>
    </source>
</evidence>
<dbReference type="InterPro" id="IPR050563">
    <property type="entry name" value="4-hydroxybenzoyl-CoA_TE"/>
</dbReference>
<dbReference type="Gene3D" id="3.10.129.10">
    <property type="entry name" value="Hotdog Thioesterase"/>
    <property type="match status" value="1"/>
</dbReference>
<dbReference type="InterPro" id="IPR002864">
    <property type="entry name" value="Acyl-ACP_thioesterase_NHD"/>
</dbReference>
<dbReference type="SUPFAM" id="SSF54637">
    <property type="entry name" value="Thioesterase/thiol ester dehydrase-isomerase"/>
    <property type="match status" value="2"/>
</dbReference>
<reference evidence="3 4" key="1">
    <citation type="submission" date="2016-10" db="EMBL/GenBank/DDBJ databases">
        <authorList>
            <person name="de Groot N.N."/>
        </authorList>
    </citation>
    <scope>NUCLEOTIDE SEQUENCE [LARGE SCALE GENOMIC DNA]</scope>
    <source>
        <strain evidence="3 4">DSM 44908</strain>
    </source>
</reference>
<evidence type="ECO:0000313" key="3">
    <source>
        <dbReference type="EMBL" id="SFA52276.1"/>
    </source>
</evidence>
<accession>A0A1I0TMR5</accession>
<dbReference type="Proteomes" id="UP000182054">
    <property type="component" value="Unassembled WGS sequence"/>
</dbReference>
<feature type="domain" description="Acyl-ACP thioesterase-like C-terminal" evidence="2">
    <location>
        <begin position="180"/>
        <end position="242"/>
    </location>
</feature>
<feature type="domain" description="Acyl-ACP thioesterase N-terminal hotdog" evidence="1">
    <location>
        <begin position="33"/>
        <end position="152"/>
    </location>
</feature>
<proteinExistence type="predicted"/>
<evidence type="ECO:0000259" key="1">
    <source>
        <dbReference type="Pfam" id="PF01643"/>
    </source>
</evidence>
<dbReference type="CDD" id="cd00586">
    <property type="entry name" value="4HBT"/>
    <property type="match status" value="1"/>
</dbReference>
<protein>
    <submittedName>
        <fullName evidence="3">Acyl-ACP thioesterase</fullName>
    </submittedName>
</protein>
<dbReference type="Pfam" id="PF20791">
    <property type="entry name" value="Acyl-ACP_TE_C"/>
    <property type="match status" value="1"/>
</dbReference>
<dbReference type="EMBL" id="FOJN01000007">
    <property type="protein sequence ID" value="SFA52276.1"/>
    <property type="molecule type" value="Genomic_DNA"/>
</dbReference>
<dbReference type="GO" id="GO:0006633">
    <property type="term" value="P:fatty acid biosynthetic process"/>
    <property type="evidence" value="ECO:0007669"/>
    <property type="project" value="InterPro"/>
</dbReference>
<evidence type="ECO:0000259" key="2">
    <source>
        <dbReference type="Pfam" id="PF20791"/>
    </source>
</evidence>
<dbReference type="Pfam" id="PF01643">
    <property type="entry name" value="Acyl-ACP_TE"/>
    <property type="match status" value="1"/>
</dbReference>
<dbReference type="GO" id="GO:0047617">
    <property type="term" value="F:fatty acyl-CoA hydrolase activity"/>
    <property type="evidence" value="ECO:0007669"/>
    <property type="project" value="TreeGrafter"/>
</dbReference>
<dbReference type="PANTHER" id="PTHR31793">
    <property type="entry name" value="4-HYDROXYBENZOYL-COA THIOESTERASE FAMILY MEMBER"/>
    <property type="match status" value="1"/>
</dbReference>
<dbReference type="PANTHER" id="PTHR31793:SF24">
    <property type="entry name" value="LONG-CHAIN ACYL-COA THIOESTERASE FADM"/>
    <property type="match status" value="1"/>
</dbReference>
<dbReference type="InterPro" id="IPR029069">
    <property type="entry name" value="HotDog_dom_sf"/>
</dbReference>
<organism evidence="3 4">
    <name type="scientific">Rhodococcoides kroppenstedtii</name>
    <dbReference type="NCBI Taxonomy" id="293050"/>
    <lineage>
        <taxon>Bacteria</taxon>
        <taxon>Bacillati</taxon>
        <taxon>Actinomycetota</taxon>
        <taxon>Actinomycetes</taxon>
        <taxon>Mycobacteriales</taxon>
        <taxon>Nocardiaceae</taxon>
        <taxon>Rhodococcoides</taxon>
    </lineage>
</organism>
<dbReference type="AlphaFoldDB" id="A0A1I0TMR5"/>